<feature type="signal peptide" evidence="1">
    <location>
        <begin position="1"/>
        <end position="18"/>
    </location>
</feature>
<organism evidence="2 3">
    <name type="scientific">Aquipseudomonas alcaligenes</name>
    <name type="common">Pseudomonas alcaligenes</name>
    <dbReference type="NCBI Taxonomy" id="43263"/>
    <lineage>
        <taxon>Bacteria</taxon>
        <taxon>Pseudomonadati</taxon>
        <taxon>Pseudomonadota</taxon>
        <taxon>Gammaproteobacteria</taxon>
        <taxon>Pseudomonadales</taxon>
        <taxon>Pseudomonadaceae</taxon>
        <taxon>Aquipseudomonas</taxon>
    </lineage>
</organism>
<gene>
    <name evidence="2" type="ORF">SAMN05878282_11084</name>
</gene>
<evidence type="ECO:0000256" key="1">
    <source>
        <dbReference type="SAM" id="SignalP"/>
    </source>
</evidence>
<name>A0A1N6WND3_AQUAC</name>
<reference evidence="2 3" key="1">
    <citation type="submission" date="2017-01" db="EMBL/GenBank/DDBJ databases">
        <authorList>
            <person name="Mah S.A."/>
            <person name="Swanson W.J."/>
            <person name="Moy G.W."/>
            <person name="Vacquier V.D."/>
        </authorList>
    </citation>
    <scope>NUCLEOTIDE SEQUENCE [LARGE SCALE GENOMIC DNA]</scope>
    <source>
        <strain evidence="2 3">RU36E</strain>
    </source>
</reference>
<sequence>MKYVYTFLIMILSASAHAANPWWDDEKALYTTPEVFKFEGYGRVEISVNRALTGPASENEWFVDFRLNMLDFTRIKSTRLLKVYHCGKRQSKTIGFASYGQYDNKGAVVDGELMFNKNAEYEPILNHNHKTYSYDTVMLNLVCGI</sequence>
<proteinExistence type="predicted"/>
<dbReference type="RefSeq" id="WP_076428819.1">
    <property type="nucleotide sequence ID" value="NZ_FTMP01000010.1"/>
</dbReference>
<keyword evidence="1" id="KW-0732">Signal</keyword>
<dbReference type="EMBL" id="FTMP01000010">
    <property type="protein sequence ID" value="SIQ91512.1"/>
    <property type="molecule type" value="Genomic_DNA"/>
</dbReference>
<evidence type="ECO:0000313" key="3">
    <source>
        <dbReference type="Proteomes" id="UP000185841"/>
    </source>
</evidence>
<protein>
    <submittedName>
        <fullName evidence="2">Uncharacterized protein</fullName>
    </submittedName>
</protein>
<accession>A0A1N6WND3</accession>
<evidence type="ECO:0000313" key="2">
    <source>
        <dbReference type="EMBL" id="SIQ91512.1"/>
    </source>
</evidence>
<dbReference type="AlphaFoldDB" id="A0A1N6WND3"/>
<feature type="chain" id="PRO_5009939277" evidence="1">
    <location>
        <begin position="19"/>
        <end position="145"/>
    </location>
</feature>
<dbReference type="Proteomes" id="UP000185841">
    <property type="component" value="Unassembled WGS sequence"/>
</dbReference>